<protein>
    <submittedName>
        <fullName evidence="1">Uncharacterized protein</fullName>
    </submittedName>
</protein>
<gene>
    <name evidence="1" type="ORF">CHRIB12_LOCUS14011</name>
</gene>
<dbReference type="Proteomes" id="UP000684084">
    <property type="component" value="Unassembled WGS sequence"/>
</dbReference>
<accession>A0A915ZG76</accession>
<name>A0A915ZG76_9GLOM</name>
<dbReference type="OrthoDB" id="10313041at2759"/>
<reference evidence="1" key="1">
    <citation type="submission" date="2020-05" db="EMBL/GenBank/DDBJ databases">
        <authorList>
            <person name="Rincon C."/>
            <person name="Sanders R I."/>
            <person name="Robbins C."/>
            <person name="Chaturvedi A."/>
        </authorList>
    </citation>
    <scope>NUCLEOTIDE SEQUENCE</scope>
    <source>
        <strain evidence="1">CHB12</strain>
    </source>
</reference>
<sequence>MTRDSGTATYQKTCHKRVQQFLKKAPDRFKSKLVTMRSTSNYVRMTNKENEINNDKRIEKWIPPNIHFREKKFHTVKSIFSSCSSLSDFFWTIR</sequence>
<organism evidence="1 2">
    <name type="scientific">Rhizophagus irregularis</name>
    <dbReference type="NCBI Taxonomy" id="588596"/>
    <lineage>
        <taxon>Eukaryota</taxon>
        <taxon>Fungi</taxon>
        <taxon>Fungi incertae sedis</taxon>
        <taxon>Mucoromycota</taxon>
        <taxon>Glomeromycotina</taxon>
        <taxon>Glomeromycetes</taxon>
        <taxon>Glomerales</taxon>
        <taxon>Glomeraceae</taxon>
        <taxon>Rhizophagus</taxon>
    </lineage>
</organism>
<dbReference type="EMBL" id="CAGKOT010000032">
    <property type="protein sequence ID" value="CAB5373460.1"/>
    <property type="molecule type" value="Genomic_DNA"/>
</dbReference>
<proteinExistence type="predicted"/>
<evidence type="ECO:0000313" key="1">
    <source>
        <dbReference type="EMBL" id="CAB5373460.1"/>
    </source>
</evidence>
<evidence type="ECO:0000313" key="2">
    <source>
        <dbReference type="Proteomes" id="UP000684084"/>
    </source>
</evidence>
<dbReference type="AlphaFoldDB" id="A0A915ZG76"/>
<comment type="caution">
    <text evidence="1">The sequence shown here is derived from an EMBL/GenBank/DDBJ whole genome shotgun (WGS) entry which is preliminary data.</text>
</comment>